<dbReference type="Pfam" id="PF17677">
    <property type="entry name" value="Glyco_hydro38C2"/>
    <property type="match status" value="1"/>
</dbReference>
<comment type="similarity">
    <text evidence="1">Belongs to the glycosyl hydrolase 38 family.</text>
</comment>
<dbReference type="Gene3D" id="1.20.1270.50">
    <property type="entry name" value="Glycoside hydrolase family 38, central domain"/>
    <property type="match status" value="1"/>
</dbReference>
<dbReference type="PANTHER" id="PTHR46017">
    <property type="entry name" value="ALPHA-MANNOSIDASE 2C1"/>
    <property type="match status" value="1"/>
</dbReference>
<evidence type="ECO:0000256" key="3">
    <source>
        <dbReference type="ARBA" id="ARBA00022801"/>
    </source>
</evidence>
<dbReference type="InterPro" id="IPR037094">
    <property type="entry name" value="Glyco_hydro_38_cen_sf"/>
</dbReference>
<dbReference type="Pfam" id="PF01074">
    <property type="entry name" value="Glyco_hydro_38N"/>
    <property type="match status" value="1"/>
</dbReference>
<dbReference type="EMBL" id="CP063414">
    <property type="protein sequence ID" value="UOE74713.1"/>
    <property type="molecule type" value="Genomic_DNA"/>
</dbReference>
<sequence length="883" mass="102357">MRFHVISHTHWDREWHKTYQQYRVKLVRFMDELIELLETNPAYTSFMLDGQTVILEDYLEIKPANRNRIARLVQEGRLIIGPWYVQPDEFIPSGESLIRNLLIGQQIAKEFGPAMQIGYLPDSFGQAAQIPQILNGFGIKNAVFWRGITNEETEKTEFWWEGPDGSKVLTTHLPLGYGNGRMLSTNLEQSVSVIDENYEKLKDMVTSPNILIMCGFDQRNATKELPEIVEKLNRYYASIDSKFQVKISKLKDYFDAVSQEAKNLKTISGEFRKGKNMRVHISIASTRLDLKKENFNVQNLYEKYVEPLNTMSYLMGNQYDNAIINKGWKYILQNHAHDSICNVCTDDTHKEMEMRYKFAKQIGQTILSDTINELIDKIKFENSKGIPLVVFNTLGHKRKNVVEATLHLKTKQFTIRDSSGNLIPYQIVNVTEENLNDKQIEIGVKNEDQFVLAVKIKFLAEVDGFGYKTFYIKENESFPENSCYVYSDGVFTNDFFQVNIESNGSLTISDSITGKTFKNLNIFEESGNAGDEYDFSPPREDKIITTKDSSPEIKVIHNGPIFATVKITYTMKFPEDTDENRRSIHYKTSTIESYVTVNRYEDRVDIKTVIDNTVKNHRIRALFETGLKTSTHIADQHFGTIRRENYLKQVEYWEKENWEERYYPIYPQQKFVDVSDSERGISILNKGLPQYEILNGNKPVIALTLLSGTDYMGKQDLLYRPGRRSGLHVETPDSIMYGKYEMEYSIVPHSGNDTDSKISQKSNEYTSPIYAVPVYDKPEDGLFDDEYTFIKLLDHRIAISAVKKCENDNGIIVRIYNTTNQNIRFAKIYFNSEIFQKVEIADLNEMILTQKDDRIHINHNHNEIEIKNIASNEFFNLKFSSYM</sequence>
<evidence type="ECO:0000256" key="4">
    <source>
        <dbReference type="ARBA" id="ARBA00023295"/>
    </source>
</evidence>
<evidence type="ECO:0000313" key="6">
    <source>
        <dbReference type="EMBL" id="UOE74713.1"/>
    </source>
</evidence>
<feature type="domain" description="Glycoside hydrolase family 38 central" evidence="5">
    <location>
        <begin position="278"/>
        <end position="356"/>
    </location>
</feature>
<dbReference type="Gene3D" id="2.70.98.30">
    <property type="entry name" value="Golgi alpha-mannosidase II, domain 4"/>
    <property type="match status" value="1"/>
</dbReference>
<proteinExistence type="inferred from homology"/>
<dbReference type="InterPro" id="IPR015341">
    <property type="entry name" value="Glyco_hydro_38_cen"/>
</dbReference>
<evidence type="ECO:0000313" key="7">
    <source>
        <dbReference type="Proteomes" id="UP001058458"/>
    </source>
</evidence>
<dbReference type="SUPFAM" id="SSF88713">
    <property type="entry name" value="Glycoside hydrolase/deacetylase"/>
    <property type="match status" value="1"/>
</dbReference>
<dbReference type="GO" id="GO:0004559">
    <property type="term" value="F:alpha-mannosidase activity"/>
    <property type="evidence" value="ECO:0007669"/>
    <property type="project" value="InterPro"/>
</dbReference>
<accession>A0AB38QTL8</accession>
<dbReference type="InterPro" id="IPR000602">
    <property type="entry name" value="Glyco_hydro_38_N"/>
</dbReference>
<dbReference type="GO" id="GO:0006013">
    <property type="term" value="P:mannose metabolic process"/>
    <property type="evidence" value="ECO:0007669"/>
    <property type="project" value="InterPro"/>
</dbReference>
<dbReference type="GO" id="GO:0030246">
    <property type="term" value="F:carbohydrate binding"/>
    <property type="evidence" value="ECO:0007669"/>
    <property type="project" value="InterPro"/>
</dbReference>
<keyword evidence="3" id="KW-0378">Hydrolase</keyword>
<dbReference type="InterPro" id="IPR011330">
    <property type="entry name" value="Glyco_hydro/deAcase_b/a-brl"/>
</dbReference>
<dbReference type="InterPro" id="IPR013780">
    <property type="entry name" value="Glyco_hydro_b"/>
</dbReference>
<dbReference type="InterPro" id="IPR028995">
    <property type="entry name" value="Glyco_hydro_57/38_cen_sf"/>
</dbReference>
<keyword evidence="2" id="KW-0479">Metal-binding</keyword>
<dbReference type="InterPro" id="IPR027291">
    <property type="entry name" value="Glyco_hydro_38_N_sf"/>
</dbReference>
<dbReference type="Proteomes" id="UP001058458">
    <property type="component" value="Chromosome"/>
</dbReference>
<dbReference type="GO" id="GO:0046872">
    <property type="term" value="F:metal ion binding"/>
    <property type="evidence" value="ECO:0007669"/>
    <property type="project" value="UniProtKB-KW"/>
</dbReference>
<dbReference type="Pfam" id="PF07748">
    <property type="entry name" value="Glyco_hydro_38C"/>
    <property type="match status" value="1"/>
</dbReference>
<dbReference type="AlphaFoldDB" id="A0AB38QTL8"/>
<organism evidence="6 7">
    <name type="scientific">Parageobacillus thermoglucosidasius</name>
    <name type="common">Geobacillus thermoglucosidasius</name>
    <dbReference type="NCBI Taxonomy" id="1426"/>
    <lineage>
        <taxon>Bacteria</taxon>
        <taxon>Bacillati</taxon>
        <taxon>Bacillota</taxon>
        <taxon>Bacilli</taxon>
        <taxon>Bacillales</taxon>
        <taxon>Anoxybacillaceae</taxon>
        <taxon>Parageobacillus</taxon>
    </lineage>
</organism>
<name>A0AB38QTL8_PARTM</name>
<dbReference type="Gene3D" id="2.60.40.2220">
    <property type="match status" value="1"/>
</dbReference>
<dbReference type="PANTHER" id="PTHR46017:SF2">
    <property type="entry name" value="MANNOSYLGLYCERATE HYDROLASE"/>
    <property type="match status" value="1"/>
</dbReference>
<dbReference type="Gene3D" id="3.20.110.10">
    <property type="entry name" value="Glycoside hydrolase 38, N terminal domain"/>
    <property type="match status" value="1"/>
</dbReference>
<dbReference type="InterPro" id="IPR041147">
    <property type="entry name" value="GH38_C"/>
</dbReference>
<dbReference type="GO" id="GO:0009313">
    <property type="term" value="P:oligosaccharide catabolic process"/>
    <property type="evidence" value="ECO:0007669"/>
    <property type="project" value="TreeGrafter"/>
</dbReference>
<evidence type="ECO:0000259" key="5">
    <source>
        <dbReference type="SMART" id="SM00872"/>
    </source>
</evidence>
<dbReference type="SUPFAM" id="SSF74650">
    <property type="entry name" value="Galactose mutarotase-like"/>
    <property type="match status" value="1"/>
</dbReference>
<evidence type="ECO:0000256" key="1">
    <source>
        <dbReference type="ARBA" id="ARBA00009792"/>
    </source>
</evidence>
<dbReference type="InterPro" id="IPR011682">
    <property type="entry name" value="Glyco_hydro_38_C"/>
</dbReference>
<dbReference type="SMART" id="SM00872">
    <property type="entry name" value="Alpha-mann_mid"/>
    <property type="match status" value="1"/>
</dbReference>
<protein>
    <submittedName>
        <fullName evidence="6">Alpha-mannosidase</fullName>
    </submittedName>
</protein>
<dbReference type="Gene3D" id="2.60.40.1180">
    <property type="entry name" value="Golgi alpha-mannosidase II"/>
    <property type="match status" value="1"/>
</dbReference>
<dbReference type="InterPro" id="IPR011013">
    <property type="entry name" value="Gal_mutarotase_sf_dom"/>
</dbReference>
<dbReference type="RefSeq" id="WP_256832560.1">
    <property type="nucleotide sequence ID" value="NZ_CP063414.1"/>
</dbReference>
<keyword evidence="4" id="KW-0326">Glycosidase</keyword>
<reference evidence="6" key="1">
    <citation type="submission" date="2020-10" db="EMBL/GenBank/DDBJ databases">
        <authorList>
            <person name="Delgado J.A."/>
            <person name="Gonzalez J.M."/>
        </authorList>
    </citation>
    <scope>NUCLEOTIDE SEQUENCE</scope>
    <source>
        <strain evidence="6">23.6</strain>
    </source>
</reference>
<dbReference type="SUPFAM" id="SSF88688">
    <property type="entry name" value="Families 57/38 glycoside transferase middle domain"/>
    <property type="match status" value="1"/>
</dbReference>
<gene>
    <name evidence="6" type="ORF">IMI45_09940</name>
</gene>
<evidence type="ECO:0000256" key="2">
    <source>
        <dbReference type="ARBA" id="ARBA00022723"/>
    </source>
</evidence>